<feature type="region of interest" description="Disordered" evidence="8">
    <location>
        <begin position="519"/>
        <end position="559"/>
    </location>
</feature>
<evidence type="ECO:0000256" key="2">
    <source>
        <dbReference type="ARBA" id="ARBA00022723"/>
    </source>
</evidence>
<dbReference type="PROSITE" id="PS51050">
    <property type="entry name" value="ZF_CW"/>
    <property type="match status" value="1"/>
</dbReference>
<dbReference type="PANTHER" id="PTHR23336:SF17">
    <property type="entry name" value="MORC FAMILY CW-TYPE ZINC FINGER PROTEIN 3"/>
    <property type="match status" value="1"/>
</dbReference>
<dbReference type="PANTHER" id="PTHR23336">
    <property type="entry name" value="ZINC FINGER CW-TYPE COILED-COIL DOMAIN PROTEIN 3"/>
    <property type="match status" value="1"/>
</dbReference>
<proteinExistence type="predicted"/>
<dbReference type="GO" id="GO:0016605">
    <property type="term" value="C:PML body"/>
    <property type="evidence" value="ECO:0007669"/>
    <property type="project" value="TreeGrafter"/>
</dbReference>
<evidence type="ECO:0000259" key="9">
    <source>
        <dbReference type="PROSITE" id="PS51050"/>
    </source>
</evidence>
<evidence type="ECO:0000256" key="8">
    <source>
        <dbReference type="SAM" id="MobiDB-lite"/>
    </source>
</evidence>
<reference evidence="10" key="1">
    <citation type="submission" date="2025-08" db="UniProtKB">
        <authorList>
            <consortium name="Ensembl"/>
        </authorList>
    </citation>
    <scope>IDENTIFICATION</scope>
</reference>
<dbReference type="InterPro" id="IPR041006">
    <property type="entry name" value="Morc_S5"/>
</dbReference>
<dbReference type="InterPro" id="IPR045261">
    <property type="entry name" value="MORC_ATPase"/>
</dbReference>
<keyword evidence="11" id="KW-1185">Reference proteome</keyword>
<feature type="coiled-coil region" evidence="7">
    <location>
        <begin position="660"/>
        <end position="705"/>
    </location>
</feature>
<evidence type="ECO:0000256" key="4">
    <source>
        <dbReference type="ARBA" id="ARBA00022833"/>
    </source>
</evidence>
<dbReference type="FunFam" id="3.30.565.10:FF:000035">
    <property type="entry name" value="MORC family CW-type zinc finger protein 4"/>
    <property type="match status" value="1"/>
</dbReference>
<evidence type="ECO:0000256" key="1">
    <source>
        <dbReference type="ARBA" id="ARBA00004123"/>
    </source>
</evidence>
<dbReference type="Pfam" id="PF07496">
    <property type="entry name" value="zf-CW"/>
    <property type="match status" value="1"/>
</dbReference>
<evidence type="ECO:0000256" key="5">
    <source>
        <dbReference type="ARBA" id="ARBA00023054"/>
    </source>
</evidence>
<feature type="region of interest" description="Disordered" evidence="8">
    <location>
        <begin position="590"/>
        <end position="621"/>
    </location>
</feature>
<sequence>LSSNPPGLRCEFLTSESFCCCLCPKFLHTNSTSHTWPFSAIAELIDNAYDPDVSAKQIWIDKTVINDNICLTFTDNGNGMNSEKLHKMLSFGFSEKSVMNGRVPVGLYGNGFKSGSMRLGRDAIVFTKNGETMSVGLLSQTYLEVTKAEHVMVPIVTFTNQHILANSLKAILTHSLFSTEEKLLAELDAIIGKKGTRIIIWNLRKDKNNKPEFDFDKDKYDIRIPEDLDETGKRGYKKQERLDQIVPESDYSLRAYCSILYLKPTMQIILRGQKVKTQLVSKSLAFIERDIYRPKFLNAKTVRITFGFNCRNKDHYGIMMYHKNRLIKAYERVGCQLKANNMGVGVVGIIECNFLKPTHNKQDFDYTNEYRLTIAALGEKLNDYWNEMKTKKNEEYPMALPVEEIQKQPDQTWVQCDACLKWRKLPDGIEHLPEKWYCSLNPDPQFRNCNVPEEPEDDDLIHPTYEKTYKKNKDFKTFSALNTKEAVPRLLLPKSSEASVGSSVGRSLPILIKVASPHLDPDSSLKRKTQSCVTPVSLKTPRLSNSTFTNHEEEDDDDEDVIILEESSTPKPSAEPDVPVVKAECINLDQEEKQKENSPVGEPCSATTSEAKSEQLSSATQTELPNLVVKKEEVEDIPVQIPGAGMEREQHKVNGVPETSVEMENELKNQLQLLNREKEMYQSKCEALTKQVETLEQQLLEMNNKYVKKEMCHQATETEPSFGEGDAHGRSLAEVTALYEQALGEIATLKEQCSTLQNLKTECSKCADGESKSEVDEIAVQLDDVFRQLDKCTIERDRYKSEIEVLEMEKNQMACQCEELKAELAQLKASIPQAVAHANGSTTSNVEDSVNFSDGESLKLRSLRVNVGQLLATIMPDLDLQQVNYDIDVVDEILGQVVEQMHEISSS</sequence>
<dbReference type="InterPro" id="IPR011124">
    <property type="entry name" value="Znf_CW"/>
</dbReference>
<dbReference type="Gene3D" id="3.30.565.10">
    <property type="entry name" value="Histidine kinase-like ATPase, C-terminal domain"/>
    <property type="match status" value="1"/>
</dbReference>
<feature type="compositionally biased region" description="Polar residues" evidence="8">
    <location>
        <begin position="605"/>
        <end position="621"/>
    </location>
</feature>
<feature type="coiled-coil region" evidence="7">
    <location>
        <begin position="732"/>
        <end position="759"/>
    </location>
</feature>
<dbReference type="AlphaFoldDB" id="A0A8C5T0Z0"/>
<dbReference type="SUPFAM" id="SSF55874">
    <property type="entry name" value="ATPase domain of HSP90 chaperone/DNA topoisomerase II/histidine kinase"/>
    <property type="match status" value="1"/>
</dbReference>
<evidence type="ECO:0000256" key="3">
    <source>
        <dbReference type="ARBA" id="ARBA00022771"/>
    </source>
</evidence>
<dbReference type="Proteomes" id="UP000694560">
    <property type="component" value="Unplaced"/>
</dbReference>
<evidence type="ECO:0000256" key="7">
    <source>
        <dbReference type="SAM" id="Coils"/>
    </source>
</evidence>
<keyword evidence="4" id="KW-0862">Zinc</keyword>
<keyword evidence="5 7" id="KW-0175">Coiled coil</keyword>
<dbReference type="GO" id="GO:0008270">
    <property type="term" value="F:zinc ion binding"/>
    <property type="evidence" value="ECO:0007669"/>
    <property type="project" value="UniProtKB-KW"/>
</dbReference>
<feature type="coiled-coil region" evidence="7">
    <location>
        <begin position="789"/>
        <end position="837"/>
    </location>
</feature>
<accession>A0A8C5T0Z0</accession>
<keyword evidence="3" id="KW-0863">Zinc-finger</keyword>
<name>A0A8C5T0Z0_9PASS</name>
<organism evidence="10 11">
    <name type="scientific">Malurus cyaneus samueli</name>
    <dbReference type="NCBI Taxonomy" id="2593467"/>
    <lineage>
        <taxon>Eukaryota</taxon>
        <taxon>Metazoa</taxon>
        <taxon>Chordata</taxon>
        <taxon>Craniata</taxon>
        <taxon>Vertebrata</taxon>
        <taxon>Euteleostomi</taxon>
        <taxon>Archelosauria</taxon>
        <taxon>Archosauria</taxon>
        <taxon>Dinosauria</taxon>
        <taxon>Saurischia</taxon>
        <taxon>Theropoda</taxon>
        <taxon>Coelurosauria</taxon>
        <taxon>Aves</taxon>
        <taxon>Neognathae</taxon>
        <taxon>Neoaves</taxon>
        <taxon>Telluraves</taxon>
        <taxon>Australaves</taxon>
        <taxon>Passeriformes</taxon>
        <taxon>Meliphagoidea</taxon>
        <taxon>Maluridae</taxon>
        <taxon>Malurus</taxon>
    </lineage>
</organism>
<dbReference type="Pfam" id="PF17942">
    <property type="entry name" value="Morc6_S5"/>
    <property type="match status" value="1"/>
</dbReference>
<keyword evidence="2" id="KW-0479">Metal-binding</keyword>
<comment type="subcellular location">
    <subcellularLocation>
        <location evidence="1">Nucleus</location>
    </subcellularLocation>
</comment>
<dbReference type="InterPro" id="IPR036890">
    <property type="entry name" value="HATPase_C_sf"/>
</dbReference>
<protein>
    <submittedName>
        <fullName evidence="10">MORC family CW-type zinc finger 3</fullName>
    </submittedName>
</protein>
<reference evidence="10" key="2">
    <citation type="submission" date="2025-09" db="UniProtKB">
        <authorList>
            <consortium name="Ensembl"/>
        </authorList>
    </citation>
    <scope>IDENTIFICATION</scope>
</reference>
<feature type="domain" description="CW-type" evidence="9">
    <location>
        <begin position="407"/>
        <end position="457"/>
    </location>
</feature>
<dbReference type="Pfam" id="PF13589">
    <property type="entry name" value="HATPase_c_3"/>
    <property type="match status" value="1"/>
</dbReference>
<dbReference type="Gene3D" id="3.30.40.100">
    <property type="match status" value="1"/>
</dbReference>
<dbReference type="CDD" id="cd16931">
    <property type="entry name" value="HATPase_MORC-like"/>
    <property type="match status" value="1"/>
</dbReference>
<keyword evidence="6" id="KW-0539">Nucleus</keyword>
<evidence type="ECO:0000256" key="6">
    <source>
        <dbReference type="ARBA" id="ARBA00023242"/>
    </source>
</evidence>
<evidence type="ECO:0000313" key="10">
    <source>
        <dbReference type="Ensembl" id="ENSMCSP00000000987.1"/>
    </source>
</evidence>
<dbReference type="Ensembl" id="ENSMCST00000001012.1">
    <property type="protein sequence ID" value="ENSMCSP00000000987.1"/>
    <property type="gene ID" value="ENSMCSG00000000717.1"/>
</dbReference>
<evidence type="ECO:0000313" key="11">
    <source>
        <dbReference type="Proteomes" id="UP000694560"/>
    </source>
</evidence>
<dbReference type="FunFam" id="3.30.40.100:FF:000003">
    <property type="entry name" value="MORC family CW-type zinc finger 3"/>
    <property type="match status" value="1"/>
</dbReference>
<dbReference type="GO" id="GO:0016887">
    <property type="term" value="F:ATP hydrolysis activity"/>
    <property type="evidence" value="ECO:0007669"/>
    <property type="project" value="InterPro"/>
</dbReference>